<keyword evidence="1 5" id="KW-0245">EGF-like domain</keyword>
<dbReference type="FunFam" id="2.10.25.10:FF:000038">
    <property type="entry name" value="Fibrillin 2"/>
    <property type="match status" value="1"/>
</dbReference>
<evidence type="ECO:0000313" key="8">
    <source>
        <dbReference type="Proteomes" id="UP001174909"/>
    </source>
</evidence>
<dbReference type="CDD" id="cd00054">
    <property type="entry name" value="EGF_CA"/>
    <property type="match status" value="1"/>
</dbReference>
<reference evidence="7" key="1">
    <citation type="submission" date="2023-03" db="EMBL/GenBank/DDBJ databases">
        <authorList>
            <person name="Steffen K."/>
            <person name="Cardenas P."/>
        </authorList>
    </citation>
    <scope>NUCLEOTIDE SEQUENCE</scope>
</reference>
<keyword evidence="2" id="KW-0732">Signal</keyword>
<gene>
    <name evidence="7" type="ORF">GBAR_LOCUS1166</name>
</gene>
<dbReference type="Gene3D" id="2.10.25.10">
    <property type="entry name" value="Laminin"/>
    <property type="match status" value="1"/>
</dbReference>
<evidence type="ECO:0000256" key="2">
    <source>
        <dbReference type="ARBA" id="ARBA00022729"/>
    </source>
</evidence>
<name>A0AA35QVQ9_GEOBA</name>
<dbReference type="SMART" id="SM00179">
    <property type="entry name" value="EGF_CA"/>
    <property type="match status" value="1"/>
</dbReference>
<dbReference type="PROSITE" id="PS50026">
    <property type="entry name" value="EGF_3"/>
    <property type="match status" value="1"/>
</dbReference>
<comment type="caution">
    <text evidence="7">The sequence shown here is derived from an EMBL/GenBank/DDBJ whole genome shotgun (WGS) entry which is preliminary data.</text>
</comment>
<dbReference type="InterPro" id="IPR000742">
    <property type="entry name" value="EGF"/>
</dbReference>
<dbReference type="EMBL" id="CASHTH010000171">
    <property type="protein sequence ID" value="CAI7992982.1"/>
    <property type="molecule type" value="Genomic_DNA"/>
</dbReference>
<dbReference type="Pfam" id="PF12947">
    <property type="entry name" value="EGF_3"/>
    <property type="match status" value="1"/>
</dbReference>
<evidence type="ECO:0000256" key="3">
    <source>
        <dbReference type="ARBA" id="ARBA00022737"/>
    </source>
</evidence>
<comment type="caution">
    <text evidence="5">Lacks conserved residue(s) required for the propagation of feature annotation.</text>
</comment>
<dbReference type="InterPro" id="IPR024731">
    <property type="entry name" value="NELL2-like_EGF"/>
</dbReference>
<dbReference type="AlphaFoldDB" id="A0AA35QVQ9"/>
<keyword evidence="4" id="KW-1015">Disulfide bond</keyword>
<dbReference type="Proteomes" id="UP001174909">
    <property type="component" value="Unassembled WGS sequence"/>
</dbReference>
<evidence type="ECO:0000256" key="5">
    <source>
        <dbReference type="PROSITE-ProRule" id="PRU00076"/>
    </source>
</evidence>
<dbReference type="SUPFAM" id="SSF57196">
    <property type="entry name" value="EGF/Laminin"/>
    <property type="match status" value="1"/>
</dbReference>
<proteinExistence type="predicted"/>
<accession>A0AA35QVQ9</accession>
<organism evidence="7 8">
    <name type="scientific">Geodia barretti</name>
    <name type="common">Barrett's horny sponge</name>
    <dbReference type="NCBI Taxonomy" id="519541"/>
    <lineage>
        <taxon>Eukaryota</taxon>
        <taxon>Metazoa</taxon>
        <taxon>Porifera</taxon>
        <taxon>Demospongiae</taxon>
        <taxon>Heteroscleromorpha</taxon>
        <taxon>Tetractinellida</taxon>
        <taxon>Astrophorina</taxon>
        <taxon>Geodiidae</taxon>
        <taxon>Geodia</taxon>
    </lineage>
</organism>
<dbReference type="InterPro" id="IPR001881">
    <property type="entry name" value="EGF-like_Ca-bd_dom"/>
</dbReference>
<evidence type="ECO:0000259" key="6">
    <source>
        <dbReference type="PROSITE" id="PS50026"/>
    </source>
</evidence>
<protein>
    <recommendedName>
        <fullName evidence="6">EGF-like domain-containing protein</fullName>
    </recommendedName>
</protein>
<evidence type="ECO:0000313" key="7">
    <source>
        <dbReference type="EMBL" id="CAI7992982.1"/>
    </source>
</evidence>
<dbReference type="GO" id="GO:0005509">
    <property type="term" value="F:calcium ion binding"/>
    <property type="evidence" value="ECO:0007669"/>
    <property type="project" value="InterPro"/>
</dbReference>
<feature type="domain" description="EGF-like" evidence="6">
    <location>
        <begin position="90"/>
        <end position="128"/>
    </location>
</feature>
<sequence length="171" mass="18919">MDMREDTFTCDTLTLDPSEYYPIQKKDRVGACLRPDGDTEYLDILRYRSRERVHSWTGGGSCTEADMEISPTIRISNRQNAQLHLDVDINIDECAVGVHNCHRDATCSDIVGADGSFQCSCNTGYSGDGILMSVQLTWTIVQSRLHVLILRGATAVTVILGILEMAQNASM</sequence>
<keyword evidence="8" id="KW-1185">Reference proteome</keyword>
<evidence type="ECO:0000256" key="1">
    <source>
        <dbReference type="ARBA" id="ARBA00022536"/>
    </source>
</evidence>
<keyword evidence="3" id="KW-0677">Repeat</keyword>
<evidence type="ECO:0000256" key="4">
    <source>
        <dbReference type="ARBA" id="ARBA00023157"/>
    </source>
</evidence>